<protein>
    <submittedName>
        <fullName evidence="1">Uncharacterized protein</fullName>
    </submittedName>
</protein>
<dbReference type="STRING" id="29655.A0A0K9Q4C5"/>
<dbReference type="PANTHER" id="PTHR31970">
    <property type="match status" value="1"/>
</dbReference>
<reference evidence="2" key="1">
    <citation type="journal article" date="2016" name="Nature">
        <title>The genome of the seagrass Zostera marina reveals angiosperm adaptation to the sea.</title>
        <authorList>
            <person name="Olsen J.L."/>
            <person name="Rouze P."/>
            <person name="Verhelst B."/>
            <person name="Lin Y.-C."/>
            <person name="Bayer T."/>
            <person name="Collen J."/>
            <person name="Dattolo E."/>
            <person name="De Paoli E."/>
            <person name="Dittami S."/>
            <person name="Maumus F."/>
            <person name="Michel G."/>
            <person name="Kersting A."/>
            <person name="Lauritano C."/>
            <person name="Lohaus R."/>
            <person name="Toepel M."/>
            <person name="Tonon T."/>
            <person name="Vanneste K."/>
            <person name="Amirebrahimi M."/>
            <person name="Brakel J."/>
            <person name="Bostroem C."/>
            <person name="Chovatia M."/>
            <person name="Grimwood J."/>
            <person name="Jenkins J.W."/>
            <person name="Jueterbock A."/>
            <person name="Mraz A."/>
            <person name="Stam W.T."/>
            <person name="Tice H."/>
            <person name="Bornberg-Bauer E."/>
            <person name="Green P.J."/>
            <person name="Pearson G.A."/>
            <person name="Procaccini G."/>
            <person name="Duarte C.M."/>
            <person name="Schmutz J."/>
            <person name="Reusch T.B.H."/>
            <person name="Van de Peer Y."/>
        </authorList>
    </citation>
    <scope>NUCLEOTIDE SEQUENCE [LARGE SCALE GENOMIC DNA]</scope>
    <source>
        <strain evidence="2">cv. Finnish</strain>
    </source>
</reference>
<dbReference type="OrthoDB" id="5402974at2759"/>
<name>A0A0K9Q4C5_ZOSMR</name>
<evidence type="ECO:0000313" key="2">
    <source>
        <dbReference type="Proteomes" id="UP000036987"/>
    </source>
</evidence>
<dbReference type="AlphaFoldDB" id="A0A0K9Q4C5"/>
<comment type="caution">
    <text evidence="1">The sequence shown here is derived from an EMBL/GenBank/DDBJ whole genome shotgun (WGS) entry which is preliminary data.</text>
</comment>
<dbReference type="GO" id="GO:0015098">
    <property type="term" value="F:molybdate ion transmembrane transporter activity"/>
    <property type="evidence" value="ECO:0007669"/>
    <property type="project" value="InterPro"/>
</dbReference>
<gene>
    <name evidence="1" type="ORF">ZOSMA_115G00130</name>
</gene>
<sequence length="159" mass="18157">MGKSGSSVPQLHKSPFEFSFPLSPFVSFHPICSDPFASDGHFDERQVDEYGRLLVQNNASLSRSRRTRVRAHFWWKEWWFRPDLGDWEVNSRIDVQSFFGNGIRRVIQFSWVRPRKLSSDLFLERQMSAMAVSTNAGLMNLVGCWFGAMPVCHGAGGLA</sequence>
<proteinExistence type="predicted"/>
<dbReference type="PANTHER" id="PTHR31970:SF9">
    <property type="entry name" value="MOLYBDATE TRANSPORTER 2"/>
    <property type="match status" value="1"/>
</dbReference>
<keyword evidence="2" id="KW-1185">Reference proteome</keyword>
<accession>A0A0K9Q4C5</accession>
<dbReference type="Pfam" id="PF16983">
    <property type="entry name" value="MFS_MOT1"/>
    <property type="match status" value="1"/>
</dbReference>
<organism evidence="1 2">
    <name type="scientific">Zostera marina</name>
    <name type="common">Eelgrass</name>
    <dbReference type="NCBI Taxonomy" id="29655"/>
    <lineage>
        <taxon>Eukaryota</taxon>
        <taxon>Viridiplantae</taxon>
        <taxon>Streptophyta</taxon>
        <taxon>Embryophyta</taxon>
        <taxon>Tracheophyta</taxon>
        <taxon>Spermatophyta</taxon>
        <taxon>Magnoliopsida</taxon>
        <taxon>Liliopsida</taxon>
        <taxon>Zosteraceae</taxon>
        <taxon>Zostera</taxon>
    </lineage>
</organism>
<dbReference type="EMBL" id="LFYR01000176">
    <property type="protein sequence ID" value="KMZ75377.1"/>
    <property type="molecule type" value="Genomic_DNA"/>
</dbReference>
<evidence type="ECO:0000313" key="1">
    <source>
        <dbReference type="EMBL" id="KMZ75377.1"/>
    </source>
</evidence>
<dbReference type="Proteomes" id="UP000036987">
    <property type="component" value="Unassembled WGS sequence"/>
</dbReference>
<dbReference type="InterPro" id="IPR031563">
    <property type="entry name" value="MOT1/MOT2"/>
</dbReference>